<sequence length="77" mass="8050">MLVGIIATSAVIGIVSTILFLVLGFGWLSSILWGYVGCGMLSVFALSLLVSRSLRYRNCPGRSNLNDAAPVGGADCD</sequence>
<dbReference type="EMBL" id="VDDC01000009">
    <property type="protein sequence ID" value="TNH40274.1"/>
    <property type="molecule type" value="Genomic_DNA"/>
</dbReference>
<keyword evidence="3" id="KW-1185">Reference proteome</keyword>
<comment type="caution">
    <text evidence="2">The sequence shown here is derived from an EMBL/GenBank/DDBJ whole genome shotgun (WGS) entry which is preliminary data.</text>
</comment>
<protein>
    <submittedName>
        <fullName evidence="2">Uncharacterized protein</fullName>
    </submittedName>
</protein>
<proteinExistence type="predicted"/>
<gene>
    <name evidence="2" type="ORF">FHD67_05190</name>
</gene>
<dbReference type="Proteomes" id="UP000304880">
    <property type="component" value="Unassembled WGS sequence"/>
</dbReference>
<keyword evidence="1" id="KW-1133">Transmembrane helix</keyword>
<keyword evidence="1" id="KW-0812">Transmembrane</keyword>
<reference evidence="2 3" key="1">
    <citation type="submission" date="2019-06" db="EMBL/GenBank/DDBJ databases">
        <authorList>
            <person name="Li J."/>
        </authorList>
    </citation>
    <scope>NUCLEOTIDE SEQUENCE [LARGE SCALE GENOMIC DNA]</scope>
    <source>
        <strain evidence="2 3">CGMCC 1.8012</strain>
    </source>
</reference>
<dbReference type="GeneID" id="97049767"/>
<evidence type="ECO:0000313" key="2">
    <source>
        <dbReference type="EMBL" id="TNH40274.1"/>
    </source>
</evidence>
<dbReference type="AlphaFoldDB" id="A0A5C4R9D1"/>
<keyword evidence="1" id="KW-0472">Membrane</keyword>
<feature type="transmembrane region" description="Helical" evidence="1">
    <location>
        <begin position="5"/>
        <end position="25"/>
    </location>
</feature>
<accession>A0A5C4R9D1</accession>
<organism evidence="2 3">
    <name type="scientific">Paracoccus haeundaensis</name>
    <dbReference type="NCBI Taxonomy" id="225362"/>
    <lineage>
        <taxon>Bacteria</taxon>
        <taxon>Pseudomonadati</taxon>
        <taxon>Pseudomonadota</taxon>
        <taxon>Alphaproteobacteria</taxon>
        <taxon>Rhodobacterales</taxon>
        <taxon>Paracoccaceae</taxon>
        <taxon>Paracoccus</taxon>
    </lineage>
</organism>
<dbReference type="RefSeq" id="WP_045982075.1">
    <property type="nucleotide sequence ID" value="NZ_VDDC01000009.1"/>
</dbReference>
<evidence type="ECO:0000256" key="1">
    <source>
        <dbReference type="SAM" id="Phobius"/>
    </source>
</evidence>
<feature type="transmembrane region" description="Helical" evidence="1">
    <location>
        <begin position="31"/>
        <end position="50"/>
    </location>
</feature>
<name>A0A5C4R9D1_9RHOB</name>
<evidence type="ECO:0000313" key="3">
    <source>
        <dbReference type="Proteomes" id="UP000304880"/>
    </source>
</evidence>